<comment type="caution">
    <text evidence="3">The sequence shown here is derived from an EMBL/GenBank/DDBJ whole genome shotgun (WGS) entry which is preliminary data.</text>
</comment>
<feature type="domain" description="YobI-like P-loop NTPase" evidence="2">
    <location>
        <begin position="1"/>
        <end position="364"/>
    </location>
</feature>
<feature type="non-terminal residue" evidence="3">
    <location>
        <position position="1100"/>
    </location>
</feature>
<keyword evidence="1" id="KW-1133">Transmembrane helix</keyword>
<dbReference type="STRING" id="888064.HMPREF9088_1416"/>
<dbReference type="Pfam" id="PF20693">
    <property type="entry name" value="YobI-ATPase"/>
    <property type="match status" value="1"/>
</dbReference>
<evidence type="ECO:0000313" key="4">
    <source>
        <dbReference type="Proteomes" id="UP000010296"/>
    </source>
</evidence>
<accession>E6LGC6</accession>
<dbReference type="RefSeq" id="WP_007208429.1">
    <property type="nucleotide sequence ID" value="NZ_GL622241.1"/>
</dbReference>
<sequence length="1100" mass="129353">SYGSGKSTIIKNFEFLYPNYKVLNLSLGSYSKQELENQEANAEETDNINDLNEKLENSLVKQMIYREKNSKLPYSRFKKINHISSRKKILLYFLFLSSLISFFYLKDYLNLKKIVLSNFEEIASNTESLDLILYCFLIVSISILFFQIFQTVLKQFKLSKLNFANVSIEEDKNNFSYFNKYIDEILYYFETNKFDVVVIEDVDRFKSIRVFEHLKELNLLLNNSKQISREITFIYAVKEDIFSNSKEDIEEHESEIRTKFFELIIPIIPVVDTFNSREYLVPMMKEKSVTNLDGNFENFLKDISLYISDLRLLTNIVNEFFTYLDIHGSLSRSMNKEALFSIIALKNLVPSAFTELQKSQGFIYEIIVQGKFDGELIRGVKEDLTIIEAEFKKIEEQINVDKLSEIKKFLFDQGFSRNDRIIINEQYRNLTDLDMTFIDYILDNDEEDISFNSPYRGTYTIPKNSFIHISKEKDSILKARMEKQQEEYDLKRNELNTFIRASLKQKIKKYPELVKLIYAEMTKEKYDNKDKDFILYILSNGYLAEDYSSYLSIFYEKSMTIDDKNLLVKLKSNQSVEFNEKLDNPEGFVSELLPQDFEKQGILNINVLKYLFSNNFKDKHKIREAVLEKIFIQEEDLYLENLKIILAEDKLNIANLVFELLRKYSNDFIEKCNASEKNRLIDLIFYACLGDITLYYGKDNRKNLLLQVLSKYKPVYEGNEEFEGDEDASDYVFLIRENILNRPNFFIEIEDYVESNTIMEVLSEHNEETFQSAKIYFNDIELDNLSEEQYDKFIQCELYRYDKNMFSKILNYKNSDELKAVSYANILNSKIDNLIRNTNTNLEYFVDEVLFSLDELFETEGSFLSLLNSQKLNKLDIKTNLINKSNITVEKINQVTDSSLWETLLEKRKCSITWENIEDYYENGEIDLSVINSIFTNQNEVISLKKQYDKSDSKDKLKVLLKKMVDNKAIGITEDNIELLGITTYDAGNLSSQSTHILARNNLIDFNIENVSKFKEDGVIVEVVLNHPNDFLENFSEIDLSEDEMLSLIKNWKLESIKELLSIIVNEESDEFFKNTKLLDILFERGISSDDTLFVKLLEN</sequence>
<evidence type="ECO:0000256" key="1">
    <source>
        <dbReference type="SAM" id="Phobius"/>
    </source>
</evidence>
<evidence type="ECO:0000313" key="3">
    <source>
        <dbReference type="EMBL" id="EFU73747.1"/>
    </source>
</evidence>
<keyword evidence="1" id="KW-0472">Membrane</keyword>
<proteinExistence type="predicted"/>
<dbReference type="EMBL" id="AEPV01000055">
    <property type="protein sequence ID" value="EFU73747.1"/>
    <property type="molecule type" value="Genomic_DNA"/>
</dbReference>
<organism evidence="3 4">
    <name type="scientific">Enterococcus italicus (strain DSM 15952 / CCUG 50447 / LMG 22039 / TP 1.5)</name>
    <dbReference type="NCBI Taxonomy" id="888064"/>
    <lineage>
        <taxon>Bacteria</taxon>
        <taxon>Bacillati</taxon>
        <taxon>Bacillota</taxon>
        <taxon>Bacilli</taxon>
        <taxon>Lactobacillales</taxon>
        <taxon>Enterococcaceae</taxon>
        <taxon>Enterococcus</taxon>
    </lineage>
</organism>
<keyword evidence="4" id="KW-1185">Reference proteome</keyword>
<dbReference type="AlphaFoldDB" id="E6LGC6"/>
<feature type="non-terminal residue" evidence="3">
    <location>
        <position position="1"/>
    </location>
</feature>
<name>E6LGC6_ENTI1</name>
<dbReference type="eggNOG" id="COG5290">
    <property type="taxonomic scope" value="Bacteria"/>
</dbReference>
<feature type="transmembrane region" description="Helical" evidence="1">
    <location>
        <begin position="89"/>
        <end position="105"/>
    </location>
</feature>
<dbReference type="InterPro" id="IPR048428">
    <property type="entry name" value="YobI-NTPase"/>
</dbReference>
<evidence type="ECO:0000259" key="2">
    <source>
        <dbReference type="Pfam" id="PF20693"/>
    </source>
</evidence>
<dbReference type="HOGENOM" id="CLU_256561_0_0_9"/>
<gene>
    <name evidence="3" type="ORF">HMPREF9088_1416</name>
</gene>
<keyword evidence="1" id="KW-0812">Transmembrane</keyword>
<reference evidence="3 4" key="1">
    <citation type="submission" date="2010-12" db="EMBL/GenBank/DDBJ databases">
        <authorList>
            <person name="Muzny D."/>
            <person name="Qin X."/>
            <person name="Deng J."/>
            <person name="Jiang H."/>
            <person name="Liu Y."/>
            <person name="Qu J."/>
            <person name="Song X.-Z."/>
            <person name="Zhang L."/>
            <person name="Thornton R."/>
            <person name="Coyle M."/>
            <person name="Francisco L."/>
            <person name="Jackson L."/>
            <person name="Javaid M."/>
            <person name="Korchina V."/>
            <person name="Kovar C."/>
            <person name="Mata R."/>
            <person name="Mathew T."/>
            <person name="Ngo R."/>
            <person name="Nguyen L."/>
            <person name="Nguyen N."/>
            <person name="Okwuonu G."/>
            <person name="Ongeri F."/>
            <person name="Pham C."/>
            <person name="Simmons D."/>
            <person name="Wilczek-Boney K."/>
            <person name="Hale W."/>
            <person name="Jakkamsetti A."/>
            <person name="Pham P."/>
            <person name="Ruth R."/>
            <person name="San Lucas F."/>
            <person name="Warren J."/>
            <person name="Zhang J."/>
            <person name="Zhao Z."/>
            <person name="Zhou C."/>
            <person name="Zhu D."/>
            <person name="Lee S."/>
            <person name="Bess C."/>
            <person name="Blankenburg K."/>
            <person name="Forbes L."/>
            <person name="Fu Q."/>
            <person name="Gubbala S."/>
            <person name="Hirani K."/>
            <person name="Jayaseelan J.C."/>
            <person name="Lara F."/>
            <person name="Munidasa M."/>
            <person name="Palculict T."/>
            <person name="Patil S."/>
            <person name="Pu L.-L."/>
            <person name="Saada N."/>
            <person name="Tang L."/>
            <person name="Weissenberger G."/>
            <person name="Zhu Y."/>
            <person name="Hemphill L."/>
            <person name="Shang Y."/>
            <person name="Youmans B."/>
            <person name="Ayvaz T."/>
            <person name="Ross M."/>
            <person name="Santibanez J."/>
            <person name="Aqrawi P."/>
            <person name="Gross S."/>
            <person name="Joshi V."/>
            <person name="Fowler G."/>
            <person name="Nazareth L."/>
            <person name="Reid J."/>
            <person name="Worley K."/>
            <person name="Petrosino J."/>
            <person name="Highlander S."/>
            <person name="Gibbs R."/>
        </authorList>
    </citation>
    <scope>NUCLEOTIDE SEQUENCE [LARGE SCALE GENOMIC DNA]</scope>
    <source>
        <strain evidence="4">DSM 15952 / CCUG 50447 / LMG 22039 / TP 1.5</strain>
    </source>
</reference>
<feature type="transmembrane region" description="Helical" evidence="1">
    <location>
        <begin position="131"/>
        <end position="153"/>
    </location>
</feature>
<dbReference type="Proteomes" id="UP000010296">
    <property type="component" value="Unassembled WGS sequence"/>
</dbReference>
<protein>
    <recommendedName>
        <fullName evidence="2">YobI-like P-loop NTPase domain-containing protein</fullName>
    </recommendedName>
</protein>